<keyword evidence="1" id="KW-0472">Membrane</keyword>
<name>A0A6J6HWR1_9ZZZZ</name>
<keyword evidence="1" id="KW-0812">Transmembrane</keyword>
<gene>
    <name evidence="2" type="ORF">UFOPK1889_00714</name>
</gene>
<evidence type="ECO:0000313" key="2">
    <source>
        <dbReference type="EMBL" id="CAB4618511.1"/>
    </source>
</evidence>
<organism evidence="2">
    <name type="scientific">freshwater metagenome</name>
    <dbReference type="NCBI Taxonomy" id="449393"/>
    <lineage>
        <taxon>unclassified sequences</taxon>
        <taxon>metagenomes</taxon>
        <taxon>ecological metagenomes</taxon>
    </lineage>
</organism>
<keyword evidence="1" id="KW-1133">Transmembrane helix</keyword>
<feature type="transmembrane region" description="Helical" evidence="1">
    <location>
        <begin position="12"/>
        <end position="32"/>
    </location>
</feature>
<evidence type="ECO:0000256" key="1">
    <source>
        <dbReference type="SAM" id="Phobius"/>
    </source>
</evidence>
<dbReference type="AlphaFoldDB" id="A0A6J6HWR1"/>
<reference evidence="2" key="1">
    <citation type="submission" date="2020-05" db="EMBL/GenBank/DDBJ databases">
        <authorList>
            <person name="Chiriac C."/>
            <person name="Salcher M."/>
            <person name="Ghai R."/>
            <person name="Kavagutti S V."/>
        </authorList>
    </citation>
    <scope>NUCLEOTIDE SEQUENCE</scope>
</reference>
<sequence>MAVYELVSIDYRLSLVLSLVLIFISVGVLAAMRDRWMAGR</sequence>
<proteinExistence type="predicted"/>
<accession>A0A6J6HWR1</accession>
<dbReference type="EMBL" id="CAEZUZ010000106">
    <property type="protein sequence ID" value="CAB4618511.1"/>
    <property type="molecule type" value="Genomic_DNA"/>
</dbReference>
<protein>
    <submittedName>
        <fullName evidence="2">Unannotated protein</fullName>
    </submittedName>
</protein>